<evidence type="ECO:0000256" key="1">
    <source>
        <dbReference type="SAM" id="Phobius"/>
    </source>
</evidence>
<keyword evidence="1" id="KW-0812">Transmembrane</keyword>
<sequence length="35" mass="3876">MLSRFLLSCNAGKGADGAFPVLCLVALWIRLARRR</sequence>
<dbReference type="InterPro" id="IPR017756">
    <property type="entry name" value="TM_Gly-Cys-Arg_CS"/>
</dbReference>
<keyword evidence="1" id="KW-1133">Transmembrane helix</keyword>
<evidence type="ECO:0000313" key="3">
    <source>
        <dbReference type="Proteomes" id="UP000309819"/>
    </source>
</evidence>
<feature type="transmembrane region" description="Helical" evidence="1">
    <location>
        <begin position="12"/>
        <end position="31"/>
    </location>
</feature>
<gene>
    <name evidence="2" type="ORF">FEM01_14165</name>
</gene>
<name>A0A5R8Z0H2_9PSED</name>
<dbReference type="Proteomes" id="UP000309819">
    <property type="component" value="Unassembled WGS sequence"/>
</dbReference>
<dbReference type="EMBL" id="VAUO01000006">
    <property type="protein sequence ID" value="TLP59249.1"/>
    <property type="molecule type" value="Genomic_DNA"/>
</dbReference>
<keyword evidence="3" id="KW-1185">Reference proteome</keyword>
<accession>A0A5R8Z0H2</accession>
<dbReference type="AlphaFoldDB" id="A0A5R8Z0H2"/>
<evidence type="ECO:0000313" key="2">
    <source>
        <dbReference type="EMBL" id="TLP59249.1"/>
    </source>
</evidence>
<comment type="caution">
    <text evidence="2">The sequence shown here is derived from an EMBL/GenBank/DDBJ whole genome shotgun (WGS) entry which is preliminary data.</text>
</comment>
<keyword evidence="1" id="KW-0472">Membrane</keyword>
<organism evidence="2 3">
    <name type="scientific">Pseudomonas mosselii</name>
    <dbReference type="NCBI Taxonomy" id="78327"/>
    <lineage>
        <taxon>Bacteria</taxon>
        <taxon>Pseudomonadati</taxon>
        <taxon>Pseudomonadota</taxon>
        <taxon>Gammaproteobacteria</taxon>
        <taxon>Pseudomonadales</taxon>
        <taxon>Pseudomonadaceae</taxon>
        <taxon>Pseudomonas</taxon>
    </lineage>
</organism>
<protein>
    <submittedName>
        <fullName evidence="2">Uncharacterized protein</fullName>
    </submittedName>
</protein>
<proteinExistence type="predicted"/>
<reference evidence="2 3" key="1">
    <citation type="submission" date="2019-05" db="EMBL/GenBank/DDBJ databases">
        <title>Pseudomonas sp. SC006 isolated from lettuce that can produce HBGAs.</title>
        <authorList>
            <person name="Wang D."/>
            <person name="Liao N."/>
            <person name="Liu D."/>
            <person name="Zhang Z."/>
            <person name="Zou S."/>
        </authorList>
    </citation>
    <scope>NUCLEOTIDE SEQUENCE [LARGE SCALE GENOMIC DNA]</scope>
    <source>
        <strain evidence="2 3">SC006</strain>
    </source>
</reference>
<dbReference type="NCBIfam" id="TIGR03382">
    <property type="entry name" value="GC_trans_RRR"/>
    <property type="match status" value="1"/>
</dbReference>